<evidence type="ECO:0000256" key="6">
    <source>
        <dbReference type="ARBA" id="ARBA00022801"/>
    </source>
</evidence>
<keyword evidence="6" id="KW-0378">Hydrolase</keyword>
<dbReference type="PROSITE" id="PS50893">
    <property type="entry name" value="ABC_TRANSPORTER_2"/>
    <property type="match status" value="1"/>
</dbReference>
<feature type="transmembrane region" description="Helical" evidence="10">
    <location>
        <begin position="284"/>
        <end position="307"/>
    </location>
</feature>
<dbReference type="PROSITE" id="PS50929">
    <property type="entry name" value="ABC_TM1F"/>
    <property type="match status" value="1"/>
</dbReference>
<evidence type="ECO:0000256" key="8">
    <source>
        <dbReference type="ARBA" id="ARBA00022989"/>
    </source>
</evidence>
<keyword evidence="2" id="KW-0813">Transport</keyword>
<dbReference type="Pfam" id="PF03412">
    <property type="entry name" value="Peptidase_C39"/>
    <property type="match status" value="1"/>
</dbReference>
<dbReference type="Gene3D" id="1.20.1560.10">
    <property type="entry name" value="ABC transporter type 1, transmembrane domain"/>
    <property type="match status" value="1"/>
</dbReference>
<dbReference type="CDD" id="cd02418">
    <property type="entry name" value="Peptidase_C39B"/>
    <property type="match status" value="1"/>
</dbReference>
<dbReference type="GO" id="GO:0005524">
    <property type="term" value="F:ATP binding"/>
    <property type="evidence" value="ECO:0007669"/>
    <property type="project" value="UniProtKB-KW"/>
</dbReference>
<organism evidence="14 15">
    <name type="scientific">Phaeodactylibacter xiamenensis</name>
    <dbReference type="NCBI Taxonomy" id="1524460"/>
    <lineage>
        <taxon>Bacteria</taxon>
        <taxon>Pseudomonadati</taxon>
        <taxon>Bacteroidota</taxon>
        <taxon>Saprospiria</taxon>
        <taxon>Saprospirales</taxon>
        <taxon>Haliscomenobacteraceae</taxon>
        <taxon>Phaeodactylibacter</taxon>
    </lineage>
</organism>
<name>A0A098RYS4_9BACT</name>
<dbReference type="InterPro" id="IPR036640">
    <property type="entry name" value="ABC1_TM_sf"/>
</dbReference>
<feature type="transmembrane region" description="Helical" evidence="10">
    <location>
        <begin position="173"/>
        <end position="198"/>
    </location>
</feature>
<keyword evidence="4 10" id="KW-0812">Transmembrane</keyword>
<dbReference type="Pfam" id="PF00664">
    <property type="entry name" value="ABC_membrane"/>
    <property type="match status" value="1"/>
</dbReference>
<dbReference type="SUPFAM" id="SSF52540">
    <property type="entry name" value="P-loop containing nucleoside triphosphate hydrolases"/>
    <property type="match status" value="1"/>
</dbReference>
<evidence type="ECO:0000256" key="7">
    <source>
        <dbReference type="ARBA" id="ARBA00022840"/>
    </source>
</evidence>
<dbReference type="Gene3D" id="3.40.50.300">
    <property type="entry name" value="P-loop containing nucleotide triphosphate hydrolases"/>
    <property type="match status" value="1"/>
</dbReference>
<dbReference type="FunFam" id="3.40.50.300:FF:000299">
    <property type="entry name" value="ABC transporter ATP-binding protein/permease"/>
    <property type="match status" value="1"/>
</dbReference>
<evidence type="ECO:0000256" key="1">
    <source>
        <dbReference type="ARBA" id="ARBA00004651"/>
    </source>
</evidence>
<evidence type="ECO:0000259" key="13">
    <source>
        <dbReference type="PROSITE" id="PS50990"/>
    </source>
</evidence>
<evidence type="ECO:0000256" key="9">
    <source>
        <dbReference type="ARBA" id="ARBA00023136"/>
    </source>
</evidence>
<dbReference type="PANTHER" id="PTHR43394:SF1">
    <property type="entry name" value="ATP-BINDING CASSETTE SUB-FAMILY B MEMBER 10, MITOCHONDRIAL"/>
    <property type="match status" value="1"/>
</dbReference>
<dbReference type="GO" id="GO:0005886">
    <property type="term" value="C:plasma membrane"/>
    <property type="evidence" value="ECO:0007669"/>
    <property type="project" value="UniProtKB-SubCell"/>
</dbReference>
<evidence type="ECO:0000256" key="5">
    <source>
        <dbReference type="ARBA" id="ARBA00022741"/>
    </source>
</evidence>
<keyword evidence="7 14" id="KW-0067">ATP-binding</keyword>
<evidence type="ECO:0000259" key="12">
    <source>
        <dbReference type="PROSITE" id="PS50929"/>
    </source>
</evidence>
<evidence type="ECO:0000256" key="10">
    <source>
        <dbReference type="SAM" id="Phobius"/>
    </source>
</evidence>
<dbReference type="Proteomes" id="UP000029736">
    <property type="component" value="Unassembled WGS sequence"/>
</dbReference>
<keyword evidence="5" id="KW-0547">Nucleotide-binding</keyword>
<sequence>MLDRFPHYPQHDAMDCGPACLRMIARHYGQHYTLAELRARAYVDREGVSMAGLVEAAESIGMRPLPVKLPLESTAERLGIDQAPLPLIAHWEQRHFVVVYKLSKQHVWIADPAAGKRKITRSAFNRHWASDGDEGLALLLEPQPAFYEEEGMPSAQSAPLNYLLQYLRPYRPYFVQLVFGLILGSIFQLLFPFLTQAIVDIGIRNADLSFINLILIGQLLLFAGRLTVSIIQNRILLHLGTRINVSLIADFLQQLMRLPIAYFDTKMTGDLLQRIGDHRRIEQFLTTSALSFLFSAFSLLIFGGVLLVYNVSIFLIFLTGSLLYLGWILIYLNKRQAIDHARFRQLSDNQSALIELIQGMPEIKLQNSGSKRRWQWMNIQTRLFRANLRSLDVEQTQDAGATGISQIKDILITILAAKLVIEGQMTLGMLLAIQFILGQVNLPLSRLADFLRRWQDARLSLDRLLEVQSETPEETLSDGAPVWDGLPERRDIQIRDLSFRYNPLAEWVLEDINLDIPEGKVTAIVGVSGSGKTTLVKLLLGFYEPEQGQIRVGGQPLSGLRKSRWRSACGAVLQDGFIFSDTIANNIAESSPTVDPERLLKAVELANLKPFVDGLPLRYNTRIGAMGNGISQGQRQRLLIARAIYKTPDFLFFDEATNALDANNEREIVNNLDRFFEGRTVVVVAHRLSTVSQADQIVVLDQGKIAERGTHEALVARKGVYYQLVKNQLELGQ</sequence>
<dbReference type="RefSeq" id="WP_044229692.1">
    <property type="nucleotide sequence ID" value="NZ_JBKAGJ010000060.1"/>
</dbReference>
<dbReference type="EMBL" id="JPOS01000097">
    <property type="protein sequence ID" value="KGE85006.1"/>
    <property type="molecule type" value="Genomic_DNA"/>
</dbReference>
<protein>
    <submittedName>
        <fullName evidence="14">ABC transporter ATP-binding protein</fullName>
    </submittedName>
</protein>
<dbReference type="InterPro" id="IPR003593">
    <property type="entry name" value="AAA+_ATPase"/>
</dbReference>
<dbReference type="STRING" id="1524460.IX84_30235"/>
<dbReference type="GO" id="GO:0015421">
    <property type="term" value="F:ABC-type oligopeptide transporter activity"/>
    <property type="evidence" value="ECO:0007669"/>
    <property type="project" value="TreeGrafter"/>
</dbReference>
<dbReference type="CDD" id="cd18571">
    <property type="entry name" value="ABC_6TM_peptidase_like"/>
    <property type="match status" value="1"/>
</dbReference>
<dbReference type="InterPro" id="IPR011527">
    <property type="entry name" value="ABC1_TM_dom"/>
</dbReference>
<evidence type="ECO:0000256" key="2">
    <source>
        <dbReference type="ARBA" id="ARBA00022448"/>
    </source>
</evidence>
<dbReference type="GO" id="GO:0008233">
    <property type="term" value="F:peptidase activity"/>
    <property type="evidence" value="ECO:0007669"/>
    <property type="project" value="InterPro"/>
</dbReference>
<evidence type="ECO:0000259" key="11">
    <source>
        <dbReference type="PROSITE" id="PS50893"/>
    </source>
</evidence>
<proteinExistence type="predicted"/>
<evidence type="ECO:0000256" key="4">
    <source>
        <dbReference type="ARBA" id="ARBA00022692"/>
    </source>
</evidence>
<comment type="subcellular location">
    <subcellularLocation>
        <location evidence="1">Cell membrane</location>
        <topology evidence="1">Multi-pass membrane protein</topology>
    </subcellularLocation>
</comment>
<comment type="caution">
    <text evidence="14">The sequence shown here is derived from an EMBL/GenBank/DDBJ whole genome shotgun (WGS) entry which is preliminary data.</text>
</comment>
<feature type="domain" description="ABC transporter" evidence="11">
    <location>
        <begin position="492"/>
        <end position="727"/>
    </location>
</feature>
<feature type="transmembrane region" description="Helical" evidence="10">
    <location>
        <begin position="313"/>
        <end position="332"/>
    </location>
</feature>
<evidence type="ECO:0000313" key="15">
    <source>
        <dbReference type="Proteomes" id="UP000029736"/>
    </source>
</evidence>
<keyword evidence="9 10" id="KW-0472">Membrane</keyword>
<gene>
    <name evidence="14" type="ORF">IX84_30235</name>
</gene>
<dbReference type="AlphaFoldDB" id="A0A098RYS4"/>
<dbReference type="InterPro" id="IPR003439">
    <property type="entry name" value="ABC_transporter-like_ATP-bd"/>
</dbReference>
<feature type="transmembrane region" description="Helical" evidence="10">
    <location>
        <begin position="210"/>
        <end position="228"/>
    </location>
</feature>
<keyword evidence="3" id="KW-1003">Cell membrane</keyword>
<dbReference type="Pfam" id="PF00005">
    <property type="entry name" value="ABC_tran"/>
    <property type="match status" value="1"/>
</dbReference>
<dbReference type="InterPro" id="IPR005074">
    <property type="entry name" value="Peptidase_C39"/>
</dbReference>
<dbReference type="PROSITE" id="PS50990">
    <property type="entry name" value="PEPTIDASE_C39"/>
    <property type="match status" value="1"/>
</dbReference>
<accession>A0A098RYS4</accession>
<dbReference type="OrthoDB" id="9760358at2"/>
<dbReference type="InterPro" id="IPR027417">
    <property type="entry name" value="P-loop_NTPase"/>
</dbReference>
<keyword evidence="8 10" id="KW-1133">Transmembrane helix</keyword>
<dbReference type="SMART" id="SM00382">
    <property type="entry name" value="AAA"/>
    <property type="match status" value="1"/>
</dbReference>
<dbReference type="InterPro" id="IPR039421">
    <property type="entry name" value="Type_1_exporter"/>
</dbReference>
<evidence type="ECO:0000313" key="14">
    <source>
        <dbReference type="EMBL" id="KGE85006.1"/>
    </source>
</evidence>
<feature type="domain" description="Peptidase C39" evidence="13">
    <location>
        <begin position="10"/>
        <end position="135"/>
    </location>
</feature>
<evidence type="ECO:0000256" key="3">
    <source>
        <dbReference type="ARBA" id="ARBA00022475"/>
    </source>
</evidence>
<dbReference type="PROSITE" id="PS00211">
    <property type="entry name" value="ABC_TRANSPORTER_1"/>
    <property type="match status" value="1"/>
</dbReference>
<feature type="domain" description="ABC transmembrane type-1" evidence="12">
    <location>
        <begin position="177"/>
        <end position="456"/>
    </location>
</feature>
<reference evidence="14 15" key="1">
    <citation type="journal article" date="2014" name="Int. J. Syst. Evol. Microbiol.">
        <title>Phaeodactylibacter xiamenensis gen. nov., sp. nov., a member of the family Saprospiraceae isolated from the marine alga Phaeodactylum tricornutum.</title>
        <authorList>
            <person name="Chen Z.Jr."/>
            <person name="Lei X."/>
            <person name="Lai Q."/>
            <person name="Li Y."/>
            <person name="Zhang B."/>
            <person name="Zhang J."/>
            <person name="Zhang H."/>
            <person name="Yang L."/>
            <person name="Zheng W."/>
            <person name="Tian Y."/>
            <person name="Yu Z."/>
            <person name="Xu H.Jr."/>
            <person name="Zheng T."/>
        </authorList>
    </citation>
    <scope>NUCLEOTIDE SEQUENCE [LARGE SCALE GENOMIC DNA]</scope>
    <source>
        <strain evidence="14 15">KD52</strain>
    </source>
</reference>
<dbReference type="SUPFAM" id="SSF90123">
    <property type="entry name" value="ABC transporter transmembrane region"/>
    <property type="match status" value="1"/>
</dbReference>
<keyword evidence="15" id="KW-1185">Reference proteome</keyword>
<dbReference type="GO" id="GO:0006508">
    <property type="term" value="P:proteolysis"/>
    <property type="evidence" value="ECO:0007669"/>
    <property type="project" value="InterPro"/>
</dbReference>
<dbReference type="InterPro" id="IPR017871">
    <property type="entry name" value="ABC_transporter-like_CS"/>
</dbReference>
<dbReference type="GO" id="GO:0016887">
    <property type="term" value="F:ATP hydrolysis activity"/>
    <property type="evidence" value="ECO:0007669"/>
    <property type="project" value="InterPro"/>
</dbReference>
<dbReference type="Gene3D" id="3.90.70.10">
    <property type="entry name" value="Cysteine proteinases"/>
    <property type="match status" value="1"/>
</dbReference>
<dbReference type="PANTHER" id="PTHR43394">
    <property type="entry name" value="ATP-DEPENDENT PERMEASE MDL1, MITOCHONDRIAL"/>
    <property type="match status" value="1"/>
</dbReference>